<organism evidence="1">
    <name type="scientific">Arundo donax</name>
    <name type="common">Giant reed</name>
    <name type="synonym">Donax arundinaceus</name>
    <dbReference type="NCBI Taxonomy" id="35708"/>
    <lineage>
        <taxon>Eukaryota</taxon>
        <taxon>Viridiplantae</taxon>
        <taxon>Streptophyta</taxon>
        <taxon>Embryophyta</taxon>
        <taxon>Tracheophyta</taxon>
        <taxon>Spermatophyta</taxon>
        <taxon>Magnoliopsida</taxon>
        <taxon>Liliopsida</taxon>
        <taxon>Poales</taxon>
        <taxon>Poaceae</taxon>
        <taxon>PACMAD clade</taxon>
        <taxon>Arundinoideae</taxon>
        <taxon>Arundineae</taxon>
        <taxon>Arundo</taxon>
    </lineage>
</organism>
<sequence>MDPARFNQALLVIASSFFIGEILLLNSASVDFPLKPAAIAIVSNPSYDVLL</sequence>
<evidence type="ECO:0000313" key="1">
    <source>
        <dbReference type="EMBL" id="JAD39477.1"/>
    </source>
</evidence>
<reference evidence="1" key="1">
    <citation type="submission" date="2014-09" db="EMBL/GenBank/DDBJ databases">
        <authorList>
            <person name="Magalhaes I.L.F."/>
            <person name="Oliveira U."/>
            <person name="Santos F.R."/>
            <person name="Vidigal T.H.D.A."/>
            <person name="Brescovit A.D."/>
            <person name="Santos A.J."/>
        </authorList>
    </citation>
    <scope>NUCLEOTIDE SEQUENCE</scope>
    <source>
        <tissue evidence="1">Shoot tissue taken approximately 20 cm above the soil surface</tissue>
    </source>
</reference>
<reference evidence="1" key="2">
    <citation type="journal article" date="2015" name="Data Brief">
        <title>Shoot transcriptome of the giant reed, Arundo donax.</title>
        <authorList>
            <person name="Barrero R.A."/>
            <person name="Guerrero F.D."/>
            <person name="Moolhuijzen P."/>
            <person name="Goolsby J.A."/>
            <person name="Tidwell J."/>
            <person name="Bellgard S.E."/>
            <person name="Bellgard M.I."/>
        </authorList>
    </citation>
    <scope>NUCLEOTIDE SEQUENCE</scope>
    <source>
        <tissue evidence="1">Shoot tissue taken approximately 20 cm above the soil surface</tissue>
    </source>
</reference>
<dbReference type="AlphaFoldDB" id="A0A0A8ZXG2"/>
<proteinExistence type="predicted"/>
<protein>
    <submittedName>
        <fullName evidence="1">Uncharacterized protein</fullName>
    </submittedName>
</protein>
<accession>A0A0A8ZXG2</accession>
<dbReference type="EMBL" id="GBRH01258418">
    <property type="protein sequence ID" value="JAD39477.1"/>
    <property type="molecule type" value="Transcribed_RNA"/>
</dbReference>
<name>A0A0A8ZXG2_ARUDO</name>